<feature type="transmembrane region" description="Helical" evidence="1">
    <location>
        <begin position="20"/>
        <end position="38"/>
    </location>
</feature>
<dbReference type="AlphaFoldDB" id="A0A0L6JSW3"/>
<dbReference type="Proteomes" id="UP000036923">
    <property type="component" value="Unassembled WGS sequence"/>
</dbReference>
<accession>A0A0L6JSW3</accession>
<evidence type="ECO:0000313" key="2">
    <source>
        <dbReference type="EMBL" id="KNY28936.1"/>
    </source>
</evidence>
<feature type="transmembrane region" description="Helical" evidence="1">
    <location>
        <begin position="175"/>
        <end position="195"/>
    </location>
</feature>
<dbReference type="PANTHER" id="PTHR37305:SF1">
    <property type="entry name" value="MEMBRANE PROTEIN"/>
    <property type="match status" value="1"/>
</dbReference>
<dbReference type="PANTHER" id="PTHR37305">
    <property type="entry name" value="INTEGRAL MEMBRANE PROTEIN-RELATED"/>
    <property type="match status" value="1"/>
</dbReference>
<comment type="caution">
    <text evidence="2">The sequence shown here is derived from an EMBL/GenBank/DDBJ whole genome shotgun (WGS) entry which is preliminary data.</text>
</comment>
<name>A0A0L6JSW3_9FIRM</name>
<protein>
    <submittedName>
        <fullName evidence="2">Uncharacterized protein</fullName>
    </submittedName>
</protein>
<dbReference type="STRING" id="398512.Bccel_4210"/>
<organism evidence="2 3">
    <name type="scientific">Pseudobacteroides cellulosolvens ATCC 35603 = DSM 2933</name>
    <dbReference type="NCBI Taxonomy" id="398512"/>
    <lineage>
        <taxon>Bacteria</taxon>
        <taxon>Bacillati</taxon>
        <taxon>Bacillota</taxon>
        <taxon>Clostridia</taxon>
        <taxon>Eubacteriales</taxon>
        <taxon>Oscillospiraceae</taxon>
        <taxon>Pseudobacteroides</taxon>
    </lineage>
</organism>
<dbReference type="OrthoDB" id="2024038at2"/>
<dbReference type="Pfam" id="PF12730">
    <property type="entry name" value="ABC2_membrane_4"/>
    <property type="match status" value="1"/>
</dbReference>
<gene>
    <name evidence="2" type="ORF">Bccel_4210</name>
</gene>
<evidence type="ECO:0000313" key="3">
    <source>
        <dbReference type="Proteomes" id="UP000036923"/>
    </source>
</evidence>
<evidence type="ECO:0000256" key="1">
    <source>
        <dbReference type="SAM" id="Phobius"/>
    </source>
</evidence>
<keyword evidence="3" id="KW-1185">Reference proteome</keyword>
<proteinExistence type="predicted"/>
<keyword evidence="1" id="KW-0812">Transmembrane</keyword>
<keyword evidence="1" id="KW-0472">Membrane</keyword>
<keyword evidence="1" id="KW-1133">Transmembrane helix</keyword>
<feature type="transmembrane region" description="Helical" evidence="1">
    <location>
        <begin position="97"/>
        <end position="127"/>
    </location>
</feature>
<feature type="transmembrane region" description="Helical" evidence="1">
    <location>
        <begin position="227"/>
        <end position="249"/>
    </location>
</feature>
<feature type="transmembrane region" description="Helical" evidence="1">
    <location>
        <begin position="147"/>
        <end position="168"/>
    </location>
</feature>
<dbReference type="RefSeq" id="WP_036937484.1">
    <property type="nucleotide sequence ID" value="NZ_JQKC01000005.1"/>
</dbReference>
<reference evidence="3" key="1">
    <citation type="submission" date="2015-07" db="EMBL/GenBank/DDBJ databases">
        <title>Near-Complete Genome Sequence of the Cellulolytic Bacterium Bacteroides (Pseudobacteroides) cellulosolvens ATCC 35603.</title>
        <authorList>
            <person name="Dassa B."/>
            <person name="Utturkar S.M."/>
            <person name="Klingeman D.M."/>
            <person name="Hurt R.A."/>
            <person name="Keller M."/>
            <person name="Xu J."/>
            <person name="Reddy Y.H.K."/>
            <person name="Borovok I."/>
            <person name="Grinberg I.R."/>
            <person name="Lamed R."/>
            <person name="Zhivin O."/>
            <person name="Bayer E.A."/>
            <person name="Brown S.D."/>
        </authorList>
    </citation>
    <scope>NUCLEOTIDE SEQUENCE [LARGE SCALE GENOMIC DNA]</scope>
    <source>
        <strain evidence="3">DSM 2933</strain>
    </source>
</reference>
<feature type="transmembrane region" description="Helical" evidence="1">
    <location>
        <begin position="58"/>
        <end position="76"/>
    </location>
</feature>
<dbReference type="eggNOG" id="ENOG502ZD2A">
    <property type="taxonomic scope" value="Bacteria"/>
</dbReference>
<sequence length="256" mass="29943">MPKSIKNEYTKINDSILGKASFIISIALTIIYMVIYGVSLDKNQSFLSYSAEVFERVSLLYIFSFIAVTLTALLFAREFQDRTIIYVLIRPIKASKLFLNKIFAIALYVFKIMTLCFFIPMLPGLIIFKFQYFNFDANWVDSILKMALFYVNSLISIFLPIIICVLISLISKNQLISIISTLVVFFIGIFLNLTVTFGSFQTKMSVIPYIVMTKYIEEKFNIFKDYFMYYTFMQAIFLLIVFVLCYRYWTRITKHA</sequence>
<dbReference type="EMBL" id="LGTC01000001">
    <property type="protein sequence ID" value="KNY28936.1"/>
    <property type="molecule type" value="Genomic_DNA"/>
</dbReference>